<evidence type="ECO:0000259" key="9">
    <source>
        <dbReference type="Pfam" id="PF10277"/>
    </source>
</evidence>
<dbReference type="GO" id="GO:0006506">
    <property type="term" value="P:GPI anchor biosynthetic process"/>
    <property type="evidence" value="ECO:0007669"/>
    <property type="project" value="UniProtKB-KW"/>
</dbReference>
<dbReference type="Pfam" id="PF10277">
    <property type="entry name" value="Frag1"/>
    <property type="match status" value="1"/>
</dbReference>
<reference evidence="10" key="1">
    <citation type="submission" date="2022-01" db="EMBL/GenBank/DDBJ databases">
        <authorList>
            <person name="King R."/>
        </authorList>
    </citation>
    <scope>NUCLEOTIDE SEQUENCE</scope>
</reference>
<dbReference type="Proteomes" id="UP001153712">
    <property type="component" value="Chromosome 3"/>
</dbReference>
<dbReference type="OrthoDB" id="68581at2759"/>
<evidence type="ECO:0000256" key="4">
    <source>
        <dbReference type="ARBA" id="ARBA00022692"/>
    </source>
</evidence>
<keyword evidence="7 8" id="KW-0472">Membrane</keyword>
<protein>
    <recommendedName>
        <fullName evidence="9">CWH43-like N-terminal domain-containing protein</fullName>
    </recommendedName>
</protein>
<dbReference type="PANTHER" id="PTHR12892">
    <property type="entry name" value="FGF RECEPTOR ACTIVATING PROTEIN 1"/>
    <property type="match status" value="1"/>
</dbReference>
<dbReference type="PANTHER" id="PTHR12892:SF11">
    <property type="entry name" value="POST-GPI ATTACHMENT TO PROTEINS FACTOR 2"/>
    <property type="match status" value="1"/>
</dbReference>
<evidence type="ECO:0000256" key="7">
    <source>
        <dbReference type="ARBA" id="ARBA00023136"/>
    </source>
</evidence>
<sequence length="253" mass="29720">MSKEARYGLLYSEYEYESYVRIKSEKCCVIVACFPILAMTFCIVYSVLFNFDEAVYTHCDVYNLLPSISAAIGSFSPQREVWQGAVTIQAIPRFLYAVQYLNFHNKLLPSQDFWIAQMAFFLSIVENIALIILSFFVSSQYYSVHKKAFVTFILSSEVYMILTCILQSRFKKPFRISLKWKKRFLVTNMIFIVVASYFFMRHNSFCEPYVYSLFAFAEYIVVFSNMAFHMTAFFDFQNKDFVIYKNGLALTDR</sequence>
<name>A0A9N9TRZ4_PHYSR</name>
<keyword evidence="11" id="KW-1185">Reference proteome</keyword>
<proteinExistence type="inferred from homology"/>
<organism evidence="10 11">
    <name type="scientific">Phyllotreta striolata</name>
    <name type="common">Striped flea beetle</name>
    <name type="synonym">Crioceris striolata</name>
    <dbReference type="NCBI Taxonomy" id="444603"/>
    <lineage>
        <taxon>Eukaryota</taxon>
        <taxon>Metazoa</taxon>
        <taxon>Ecdysozoa</taxon>
        <taxon>Arthropoda</taxon>
        <taxon>Hexapoda</taxon>
        <taxon>Insecta</taxon>
        <taxon>Pterygota</taxon>
        <taxon>Neoptera</taxon>
        <taxon>Endopterygota</taxon>
        <taxon>Coleoptera</taxon>
        <taxon>Polyphaga</taxon>
        <taxon>Cucujiformia</taxon>
        <taxon>Chrysomeloidea</taxon>
        <taxon>Chrysomelidae</taxon>
        <taxon>Galerucinae</taxon>
        <taxon>Alticini</taxon>
        <taxon>Phyllotreta</taxon>
    </lineage>
</organism>
<dbReference type="InterPro" id="IPR019402">
    <property type="entry name" value="CWH43_N"/>
</dbReference>
<feature type="transmembrane region" description="Helical" evidence="8">
    <location>
        <begin position="149"/>
        <end position="170"/>
    </location>
</feature>
<evidence type="ECO:0000313" key="10">
    <source>
        <dbReference type="EMBL" id="CAG9860130.1"/>
    </source>
</evidence>
<feature type="domain" description="CWH43-like N-terminal" evidence="9">
    <location>
        <begin position="28"/>
        <end position="238"/>
    </location>
</feature>
<dbReference type="GO" id="GO:0005789">
    <property type="term" value="C:endoplasmic reticulum membrane"/>
    <property type="evidence" value="ECO:0007669"/>
    <property type="project" value="TreeGrafter"/>
</dbReference>
<evidence type="ECO:0000256" key="3">
    <source>
        <dbReference type="ARBA" id="ARBA00022502"/>
    </source>
</evidence>
<evidence type="ECO:0000256" key="5">
    <source>
        <dbReference type="ARBA" id="ARBA00022989"/>
    </source>
</evidence>
<feature type="transmembrane region" description="Helical" evidence="8">
    <location>
        <begin position="182"/>
        <end position="200"/>
    </location>
</feature>
<evidence type="ECO:0000256" key="8">
    <source>
        <dbReference type="SAM" id="Phobius"/>
    </source>
</evidence>
<dbReference type="InterPro" id="IPR039545">
    <property type="entry name" value="PGAP2"/>
</dbReference>
<dbReference type="GO" id="GO:0000139">
    <property type="term" value="C:Golgi membrane"/>
    <property type="evidence" value="ECO:0007669"/>
    <property type="project" value="UniProtKB-SubCell"/>
</dbReference>
<gene>
    <name evidence="10" type="ORF">PHYEVI_LOCUS6487</name>
</gene>
<keyword evidence="3" id="KW-0337">GPI-anchor biosynthesis</keyword>
<keyword evidence="6" id="KW-0333">Golgi apparatus</keyword>
<accession>A0A9N9TRZ4</accession>
<keyword evidence="5 8" id="KW-1133">Transmembrane helix</keyword>
<evidence type="ECO:0000313" key="11">
    <source>
        <dbReference type="Proteomes" id="UP001153712"/>
    </source>
</evidence>
<evidence type="ECO:0000256" key="6">
    <source>
        <dbReference type="ARBA" id="ARBA00023034"/>
    </source>
</evidence>
<evidence type="ECO:0000256" key="1">
    <source>
        <dbReference type="ARBA" id="ARBA00004653"/>
    </source>
</evidence>
<comment type="similarity">
    <text evidence="2">Belongs to the PGAP2 family.</text>
</comment>
<dbReference type="AlphaFoldDB" id="A0A9N9TRZ4"/>
<comment type="subcellular location">
    <subcellularLocation>
        <location evidence="1">Golgi apparatus membrane</location>
        <topology evidence="1">Multi-pass membrane protein</topology>
    </subcellularLocation>
</comment>
<feature type="transmembrane region" description="Helical" evidence="8">
    <location>
        <begin position="212"/>
        <end position="236"/>
    </location>
</feature>
<keyword evidence="4 8" id="KW-0812">Transmembrane</keyword>
<evidence type="ECO:0000256" key="2">
    <source>
        <dbReference type="ARBA" id="ARBA00007414"/>
    </source>
</evidence>
<feature type="transmembrane region" description="Helical" evidence="8">
    <location>
        <begin position="113"/>
        <end position="137"/>
    </location>
</feature>
<feature type="transmembrane region" description="Helical" evidence="8">
    <location>
        <begin position="27"/>
        <end position="48"/>
    </location>
</feature>
<dbReference type="EMBL" id="OU900096">
    <property type="protein sequence ID" value="CAG9860130.1"/>
    <property type="molecule type" value="Genomic_DNA"/>
</dbReference>